<name>A0AAD7C6E5_MYCRO</name>
<keyword evidence="4" id="KW-1185">Reference proteome</keyword>
<feature type="signal peptide" evidence="2">
    <location>
        <begin position="1"/>
        <end position="18"/>
    </location>
</feature>
<feature type="compositionally biased region" description="Low complexity" evidence="1">
    <location>
        <begin position="156"/>
        <end position="167"/>
    </location>
</feature>
<dbReference type="AlphaFoldDB" id="A0AAD7C6E5"/>
<keyword evidence="2" id="KW-0732">Signal</keyword>
<reference evidence="3" key="1">
    <citation type="submission" date="2023-03" db="EMBL/GenBank/DDBJ databases">
        <title>Massive genome expansion in bonnet fungi (Mycena s.s.) driven by repeated elements and novel gene families across ecological guilds.</title>
        <authorList>
            <consortium name="Lawrence Berkeley National Laboratory"/>
            <person name="Harder C.B."/>
            <person name="Miyauchi S."/>
            <person name="Viragh M."/>
            <person name="Kuo A."/>
            <person name="Thoen E."/>
            <person name="Andreopoulos B."/>
            <person name="Lu D."/>
            <person name="Skrede I."/>
            <person name="Drula E."/>
            <person name="Henrissat B."/>
            <person name="Morin E."/>
            <person name="Kohler A."/>
            <person name="Barry K."/>
            <person name="LaButti K."/>
            <person name="Morin E."/>
            <person name="Salamov A."/>
            <person name="Lipzen A."/>
            <person name="Mereny Z."/>
            <person name="Hegedus B."/>
            <person name="Baldrian P."/>
            <person name="Stursova M."/>
            <person name="Weitz H."/>
            <person name="Taylor A."/>
            <person name="Grigoriev I.V."/>
            <person name="Nagy L.G."/>
            <person name="Martin F."/>
            <person name="Kauserud H."/>
        </authorList>
    </citation>
    <scope>NUCLEOTIDE SEQUENCE</scope>
    <source>
        <strain evidence="3">CBHHK067</strain>
    </source>
</reference>
<evidence type="ECO:0000313" key="3">
    <source>
        <dbReference type="EMBL" id="KAJ7640584.1"/>
    </source>
</evidence>
<evidence type="ECO:0000313" key="4">
    <source>
        <dbReference type="Proteomes" id="UP001221757"/>
    </source>
</evidence>
<gene>
    <name evidence="3" type="ORF">B0H17DRAFT_1105506</name>
</gene>
<evidence type="ECO:0000256" key="1">
    <source>
        <dbReference type="SAM" id="MobiDB-lite"/>
    </source>
</evidence>
<sequence length="197" mass="20106">MIRPTVTALLLLIAQVCAQTLYTVSLENPSFTDIISESITLSVAGVGADGWTTYAVGGSASLEVLEGPSATFTIMSTPVTLEGNFEANSAGWRQSFGAIAETCAFGSDGRGTCVAKVVRASSTSIETYSGSVVPFYTLGVIPGSSTPTPTTPPTSIPSTIPSQTATSTAPNGAAAVGVISPRWIVASTMLGALFRVF</sequence>
<accession>A0AAD7C6E5</accession>
<evidence type="ECO:0000256" key="2">
    <source>
        <dbReference type="SAM" id="SignalP"/>
    </source>
</evidence>
<protein>
    <submittedName>
        <fullName evidence="3">Uncharacterized protein</fullName>
    </submittedName>
</protein>
<organism evidence="3 4">
    <name type="scientific">Mycena rosella</name>
    <name type="common">Pink bonnet</name>
    <name type="synonym">Agaricus rosellus</name>
    <dbReference type="NCBI Taxonomy" id="1033263"/>
    <lineage>
        <taxon>Eukaryota</taxon>
        <taxon>Fungi</taxon>
        <taxon>Dikarya</taxon>
        <taxon>Basidiomycota</taxon>
        <taxon>Agaricomycotina</taxon>
        <taxon>Agaricomycetes</taxon>
        <taxon>Agaricomycetidae</taxon>
        <taxon>Agaricales</taxon>
        <taxon>Marasmiineae</taxon>
        <taxon>Mycenaceae</taxon>
        <taxon>Mycena</taxon>
    </lineage>
</organism>
<dbReference type="Proteomes" id="UP001221757">
    <property type="component" value="Unassembled WGS sequence"/>
</dbReference>
<comment type="caution">
    <text evidence="3">The sequence shown here is derived from an EMBL/GenBank/DDBJ whole genome shotgun (WGS) entry which is preliminary data.</text>
</comment>
<feature type="region of interest" description="Disordered" evidence="1">
    <location>
        <begin position="144"/>
        <end position="167"/>
    </location>
</feature>
<feature type="chain" id="PRO_5041969624" evidence="2">
    <location>
        <begin position="19"/>
        <end position="197"/>
    </location>
</feature>
<dbReference type="EMBL" id="JARKIE010000426">
    <property type="protein sequence ID" value="KAJ7640584.1"/>
    <property type="molecule type" value="Genomic_DNA"/>
</dbReference>
<proteinExistence type="predicted"/>